<dbReference type="PIRSF" id="PIRSF037208">
    <property type="entry name" value="ATE_pro_prd"/>
    <property type="match status" value="1"/>
</dbReference>
<dbReference type="InterPro" id="IPR007472">
    <property type="entry name" value="N-end_Aminoacyl_Trfase_C"/>
</dbReference>
<evidence type="ECO:0000256" key="1">
    <source>
        <dbReference type="ARBA" id="ARBA00022490"/>
    </source>
</evidence>
<evidence type="ECO:0000313" key="7">
    <source>
        <dbReference type="EMBL" id="MFC0588438.1"/>
    </source>
</evidence>
<organism evidence="7 8">
    <name type="scientific">Novosphingobium aquiterrae</name>
    <dbReference type="NCBI Taxonomy" id="624388"/>
    <lineage>
        <taxon>Bacteria</taxon>
        <taxon>Pseudomonadati</taxon>
        <taxon>Pseudomonadota</taxon>
        <taxon>Alphaproteobacteria</taxon>
        <taxon>Sphingomonadales</taxon>
        <taxon>Sphingomonadaceae</taxon>
        <taxon>Novosphingobium</taxon>
    </lineage>
</organism>
<dbReference type="NCBIfam" id="NF002343">
    <property type="entry name" value="PRK01305.1-4"/>
    <property type="match status" value="1"/>
</dbReference>
<comment type="subcellular location">
    <subcellularLocation>
        <location evidence="4">Cytoplasm</location>
    </subcellularLocation>
</comment>
<evidence type="ECO:0000256" key="2">
    <source>
        <dbReference type="ARBA" id="ARBA00022679"/>
    </source>
</evidence>
<comment type="catalytic activity">
    <reaction evidence="4">
        <text>N-terminal L-glutamyl-[protein] + L-leucyl-tRNA(Leu) = N-terminal L-leucyl-L-glutamyl-[protein] + tRNA(Leu) + H(+)</text>
        <dbReference type="Rhea" id="RHEA:50412"/>
        <dbReference type="Rhea" id="RHEA-COMP:9613"/>
        <dbReference type="Rhea" id="RHEA-COMP:9622"/>
        <dbReference type="Rhea" id="RHEA-COMP:12664"/>
        <dbReference type="Rhea" id="RHEA-COMP:12668"/>
        <dbReference type="ChEBI" id="CHEBI:15378"/>
        <dbReference type="ChEBI" id="CHEBI:64721"/>
        <dbReference type="ChEBI" id="CHEBI:78442"/>
        <dbReference type="ChEBI" id="CHEBI:78494"/>
        <dbReference type="ChEBI" id="CHEBI:133041"/>
        <dbReference type="EC" id="2.3.2.29"/>
    </reaction>
</comment>
<dbReference type="GO" id="GO:0004057">
    <property type="term" value="F:arginyl-tRNA--protein transferase activity"/>
    <property type="evidence" value="ECO:0007669"/>
    <property type="project" value="UniProtKB-EC"/>
</dbReference>
<dbReference type="EC" id="2.3.2.29" evidence="4"/>
<dbReference type="Proteomes" id="UP001589943">
    <property type="component" value="Unassembled WGS sequence"/>
</dbReference>
<dbReference type="EMBL" id="JBHLTL010000001">
    <property type="protein sequence ID" value="MFC0588438.1"/>
    <property type="molecule type" value="Genomic_DNA"/>
</dbReference>
<accession>A0ABV6PF32</accession>
<proteinExistence type="inferred from homology"/>
<dbReference type="Pfam" id="PF04376">
    <property type="entry name" value="ATE_N"/>
    <property type="match status" value="1"/>
</dbReference>
<keyword evidence="3 4" id="KW-0012">Acyltransferase</keyword>
<evidence type="ECO:0000313" key="8">
    <source>
        <dbReference type="Proteomes" id="UP001589943"/>
    </source>
</evidence>
<comment type="function">
    <text evidence="4">Functions in the N-end rule pathway of protein degradation where it conjugates Leu from its aminoacyl-tRNA to the N-termini of proteins containing an N-terminal aspartate or glutamate.</text>
</comment>
<evidence type="ECO:0000256" key="3">
    <source>
        <dbReference type="ARBA" id="ARBA00023315"/>
    </source>
</evidence>
<dbReference type="InterPro" id="IPR016181">
    <property type="entry name" value="Acyl_CoA_acyltransferase"/>
</dbReference>
<reference evidence="7 8" key="1">
    <citation type="submission" date="2024-09" db="EMBL/GenBank/DDBJ databases">
        <authorList>
            <person name="Sun Q."/>
            <person name="Mori K."/>
        </authorList>
    </citation>
    <scope>NUCLEOTIDE SEQUENCE [LARGE SCALE GENOMIC DNA]</scope>
    <source>
        <strain evidence="7 8">NCAIM B.02537</strain>
    </source>
</reference>
<dbReference type="InterPro" id="IPR030700">
    <property type="entry name" value="N-end_Aminoacyl_Trfase"/>
</dbReference>
<sequence>MTAPVRFPRFFVTSAAPCPYLPGRSERKVFTELKGPHADQLNDALGRIGFRRSQTVAYRPSCVDCSACVSVRVVAGEFRPSSTQKRTLKANSDLVATQCRPWSTVEQFELLQRYLAHRHPGGGMANMDEIDFADMVEHTPVDTCVTEYREPTADGTPGRLVGACLTDRQGDGLSMIYSFYEPESTTREGLGNYIILDHIRRAADEGLPYVYLGYWVDGSVRMQYKVRYRPLERLGRDGWSRISEDEQDRLIAAAAQLRRSDALPLDGLTKDGAHGGHVQYRVEDA</sequence>
<feature type="domain" description="N-end aminoacyl transferase N-terminal" evidence="5">
    <location>
        <begin position="17"/>
        <end position="86"/>
    </location>
</feature>
<evidence type="ECO:0000256" key="4">
    <source>
        <dbReference type="HAMAP-Rule" id="MF_00689"/>
    </source>
</evidence>
<dbReference type="RefSeq" id="WP_379479938.1">
    <property type="nucleotide sequence ID" value="NZ_JBHLTL010000001.1"/>
</dbReference>
<keyword evidence="1 4" id="KW-0963">Cytoplasm</keyword>
<protein>
    <recommendedName>
        <fullName evidence="4">Aspartate/glutamate leucyltransferase</fullName>
        <ecNumber evidence="4">2.3.2.29</ecNumber>
    </recommendedName>
</protein>
<keyword evidence="8" id="KW-1185">Reference proteome</keyword>
<keyword evidence="2 4" id="KW-0808">Transferase</keyword>
<dbReference type="Pfam" id="PF04377">
    <property type="entry name" value="ATE_C"/>
    <property type="match status" value="1"/>
</dbReference>
<evidence type="ECO:0000259" key="6">
    <source>
        <dbReference type="Pfam" id="PF04377"/>
    </source>
</evidence>
<name>A0ABV6PF32_9SPHN</name>
<dbReference type="HAMAP" id="MF_00689">
    <property type="entry name" value="Bpt"/>
    <property type="match status" value="1"/>
</dbReference>
<comment type="similarity">
    <text evidence="4">Belongs to the R-transferase family. Bpt subfamily.</text>
</comment>
<dbReference type="PANTHER" id="PTHR21367:SF1">
    <property type="entry name" value="ARGINYL-TRNA--PROTEIN TRANSFERASE 1"/>
    <property type="match status" value="1"/>
</dbReference>
<dbReference type="SUPFAM" id="SSF55729">
    <property type="entry name" value="Acyl-CoA N-acyltransferases (Nat)"/>
    <property type="match status" value="1"/>
</dbReference>
<feature type="domain" description="N-end rule aminoacyl transferase C-terminal" evidence="6">
    <location>
        <begin position="106"/>
        <end position="234"/>
    </location>
</feature>
<dbReference type="InterPro" id="IPR017138">
    <property type="entry name" value="Asp_Glu_LeuTrfase"/>
</dbReference>
<dbReference type="PANTHER" id="PTHR21367">
    <property type="entry name" value="ARGININE-TRNA-PROTEIN TRANSFERASE 1"/>
    <property type="match status" value="1"/>
</dbReference>
<gene>
    <name evidence="4" type="primary">bpt</name>
    <name evidence="7" type="ORF">ACFFF7_03340</name>
</gene>
<dbReference type="InterPro" id="IPR007471">
    <property type="entry name" value="N-end_Aminoacyl_Trfase_N"/>
</dbReference>
<comment type="caution">
    <text evidence="7">The sequence shown here is derived from an EMBL/GenBank/DDBJ whole genome shotgun (WGS) entry which is preliminary data.</text>
</comment>
<evidence type="ECO:0000259" key="5">
    <source>
        <dbReference type="Pfam" id="PF04376"/>
    </source>
</evidence>
<comment type="catalytic activity">
    <reaction evidence="4">
        <text>N-terminal L-aspartyl-[protein] + L-leucyl-tRNA(Leu) = N-terminal L-leucyl-L-aspartyl-[protein] + tRNA(Leu) + H(+)</text>
        <dbReference type="Rhea" id="RHEA:50420"/>
        <dbReference type="Rhea" id="RHEA-COMP:9613"/>
        <dbReference type="Rhea" id="RHEA-COMP:9622"/>
        <dbReference type="Rhea" id="RHEA-COMP:12669"/>
        <dbReference type="Rhea" id="RHEA-COMP:12674"/>
        <dbReference type="ChEBI" id="CHEBI:15378"/>
        <dbReference type="ChEBI" id="CHEBI:64720"/>
        <dbReference type="ChEBI" id="CHEBI:78442"/>
        <dbReference type="ChEBI" id="CHEBI:78494"/>
        <dbReference type="ChEBI" id="CHEBI:133042"/>
        <dbReference type="EC" id="2.3.2.29"/>
    </reaction>
</comment>